<protein>
    <submittedName>
        <fullName evidence="1">OsmC family protein</fullName>
    </submittedName>
</protein>
<accession>A0ABS6SG31</accession>
<dbReference type="PANTHER" id="PTHR35368">
    <property type="entry name" value="HYDROPEROXIDE REDUCTASE"/>
    <property type="match status" value="1"/>
</dbReference>
<gene>
    <name evidence="1" type="ORF">KCG44_11265</name>
</gene>
<comment type="caution">
    <text evidence="1">The sequence shown here is derived from an EMBL/GenBank/DDBJ whole genome shotgun (WGS) entry which is preliminary data.</text>
</comment>
<reference evidence="1 2" key="1">
    <citation type="submission" date="2021-04" db="EMBL/GenBank/DDBJ databases">
        <authorList>
            <person name="Pira H."/>
            <person name="Risdian C."/>
            <person name="Wink J."/>
        </authorList>
    </citation>
    <scope>NUCLEOTIDE SEQUENCE [LARGE SCALE GENOMIC DNA]</scope>
    <source>
        <strain evidence="1 2">WHA3</strain>
    </source>
</reference>
<proteinExistence type="predicted"/>
<dbReference type="Proteomes" id="UP000722336">
    <property type="component" value="Unassembled WGS sequence"/>
</dbReference>
<dbReference type="InterPro" id="IPR003718">
    <property type="entry name" value="OsmC/Ohr_fam"/>
</dbReference>
<dbReference type="RefSeq" id="WP_218446179.1">
    <property type="nucleotide sequence ID" value="NZ_JAGSPA010000003.1"/>
</dbReference>
<evidence type="ECO:0000313" key="2">
    <source>
        <dbReference type="Proteomes" id="UP000722336"/>
    </source>
</evidence>
<organism evidence="1 2">
    <name type="scientific">Pacificimonas pallii</name>
    <dbReference type="NCBI Taxonomy" id="2827236"/>
    <lineage>
        <taxon>Bacteria</taxon>
        <taxon>Pseudomonadati</taxon>
        <taxon>Pseudomonadota</taxon>
        <taxon>Alphaproteobacteria</taxon>
        <taxon>Sphingomonadales</taxon>
        <taxon>Sphingosinicellaceae</taxon>
        <taxon>Pacificimonas</taxon>
    </lineage>
</organism>
<sequence length="179" mass="19214">MLNKVDVDALQGARDAITQDPAGGIAEYGIEIEWQQGVRGEVRSLPMRLGGEEIARDFTWIVDEPPQLLGESQGPTPQEYLMSGVGACIMVGFAVNASVREIELRSLKVTVTGSLDLAGFLNLREHAQVKMSGIEYHIEVDADADPATLKAIEEAAVNFSPNAMTVLHGIPVSGRLSQA</sequence>
<dbReference type="PANTHER" id="PTHR35368:SF1">
    <property type="entry name" value="HYDROPEROXIDE REDUCTASE"/>
    <property type="match status" value="1"/>
</dbReference>
<dbReference type="Pfam" id="PF02566">
    <property type="entry name" value="OsmC"/>
    <property type="match status" value="1"/>
</dbReference>
<keyword evidence="2" id="KW-1185">Reference proteome</keyword>
<dbReference type="InterPro" id="IPR052924">
    <property type="entry name" value="OsmC/Ohr_hydroprdx_reductase"/>
</dbReference>
<dbReference type="EMBL" id="JAGSPA010000003">
    <property type="protein sequence ID" value="MBV7257364.1"/>
    <property type="molecule type" value="Genomic_DNA"/>
</dbReference>
<evidence type="ECO:0000313" key="1">
    <source>
        <dbReference type="EMBL" id="MBV7257364.1"/>
    </source>
</evidence>
<name>A0ABS6SG31_9SPHN</name>